<dbReference type="InterPro" id="IPR036690">
    <property type="entry name" value="Fdx_antiC-bd_sf"/>
</dbReference>
<feature type="region of interest" description="Disordered" evidence="17">
    <location>
        <begin position="460"/>
        <end position="492"/>
    </location>
</feature>
<dbReference type="GO" id="GO:0000049">
    <property type="term" value="F:tRNA binding"/>
    <property type="evidence" value="ECO:0007669"/>
    <property type="project" value="UniProtKB-UniRule"/>
</dbReference>
<dbReference type="InterPro" id="IPR045060">
    <property type="entry name" value="Phe-tRNA-ligase_IIc_bsu"/>
</dbReference>
<dbReference type="GO" id="GO:0009328">
    <property type="term" value="C:phenylalanine-tRNA ligase complex"/>
    <property type="evidence" value="ECO:0007669"/>
    <property type="project" value="TreeGrafter"/>
</dbReference>
<dbReference type="CDD" id="cd00769">
    <property type="entry name" value="PheRS_beta_core"/>
    <property type="match status" value="1"/>
</dbReference>
<dbReference type="GO" id="GO:0005524">
    <property type="term" value="F:ATP binding"/>
    <property type="evidence" value="ECO:0007669"/>
    <property type="project" value="UniProtKB-UniRule"/>
</dbReference>
<protein>
    <recommendedName>
        <fullName evidence="15">Phenylalanine--tRNA ligase beta subunit</fullName>
        <ecNumber evidence="15">6.1.1.20</ecNumber>
    </recommendedName>
    <alternativeName>
        <fullName evidence="15">Phenylalanyl-tRNA synthetase beta subunit</fullName>
        <shortName evidence="15">PheRS</shortName>
    </alternativeName>
</protein>
<evidence type="ECO:0000313" key="22">
    <source>
        <dbReference type="Proteomes" id="UP000054172"/>
    </source>
</evidence>
<feature type="domain" description="B5" evidence="20">
    <location>
        <begin position="413"/>
        <end position="542"/>
    </location>
</feature>
<feature type="binding site" evidence="15">
    <location>
        <position position="526"/>
    </location>
    <ligand>
        <name>Mg(2+)</name>
        <dbReference type="ChEBI" id="CHEBI:18420"/>
        <note>shared with alpha subunit</note>
    </ligand>
</feature>
<dbReference type="InterPro" id="IPR005121">
    <property type="entry name" value="Fdx_antiC-bd"/>
</dbReference>
<dbReference type="EMBL" id="LIIK01000012">
    <property type="protein sequence ID" value="KQM09097.1"/>
    <property type="molecule type" value="Genomic_DNA"/>
</dbReference>
<keyword evidence="22" id="KW-1185">Reference proteome</keyword>
<evidence type="ECO:0000259" key="19">
    <source>
        <dbReference type="PROSITE" id="PS51447"/>
    </source>
</evidence>
<dbReference type="SUPFAM" id="SSF54991">
    <property type="entry name" value="Anticodon-binding domain of PheRS"/>
    <property type="match status" value="1"/>
</dbReference>
<dbReference type="AlphaFoldDB" id="A0A0Q4B7R9"/>
<dbReference type="PROSITE" id="PS51447">
    <property type="entry name" value="FDX_ACB"/>
    <property type="match status" value="1"/>
</dbReference>
<evidence type="ECO:0000256" key="15">
    <source>
        <dbReference type="HAMAP-Rule" id="MF_00283"/>
    </source>
</evidence>
<dbReference type="GO" id="GO:0000287">
    <property type="term" value="F:magnesium ion binding"/>
    <property type="evidence" value="ECO:0007669"/>
    <property type="project" value="UniProtKB-UniRule"/>
</dbReference>
<evidence type="ECO:0000256" key="3">
    <source>
        <dbReference type="ARBA" id="ARBA00011209"/>
    </source>
</evidence>
<dbReference type="NCBIfam" id="TIGR00472">
    <property type="entry name" value="pheT_bact"/>
    <property type="match status" value="1"/>
</dbReference>
<dbReference type="PANTHER" id="PTHR10947:SF0">
    <property type="entry name" value="PHENYLALANINE--TRNA LIGASE BETA SUBUNIT"/>
    <property type="match status" value="1"/>
</dbReference>
<keyword evidence="4 15" id="KW-0963">Cytoplasm</keyword>
<dbReference type="Gene3D" id="3.30.56.10">
    <property type="match status" value="2"/>
</dbReference>
<proteinExistence type="inferred from homology"/>
<dbReference type="InterPro" id="IPR045864">
    <property type="entry name" value="aa-tRNA-synth_II/BPL/LPL"/>
</dbReference>
<dbReference type="FunFam" id="2.40.50.140:FF:000045">
    <property type="entry name" value="Phenylalanine--tRNA ligase beta subunit"/>
    <property type="match status" value="1"/>
</dbReference>
<keyword evidence="12 15" id="KW-0648">Protein biosynthesis</keyword>
<evidence type="ECO:0000313" key="21">
    <source>
        <dbReference type="EMBL" id="KQM09097.1"/>
    </source>
</evidence>
<keyword evidence="5 16" id="KW-0820">tRNA-binding</keyword>
<dbReference type="PROSITE" id="PS50886">
    <property type="entry name" value="TRBD"/>
    <property type="match status" value="1"/>
</dbReference>
<dbReference type="SMART" id="SM00873">
    <property type="entry name" value="B3_4"/>
    <property type="match status" value="1"/>
</dbReference>
<dbReference type="InterPro" id="IPR004532">
    <property type="entry name" value="Phe-tRNA-ligase_IIc_bsu_bact"/>
</dbReference>
<dbReference type="SUPFAM" id="SSF46955">
    <property type="entry name" value="Putative DNA-binding domain"/>
    <property type="match status" value="1"/>
</dbReference>
<reference evidence="21" key="1">
    <citation type="submission" date="2015-08" db="EMBL/GenBank/DDBJ databases">
        <title>Candidatus Bacteriodes Periocalifornicus.</title>
        <authorList>
            <person name="McLean J.S."/>
            <person name="Kelley S."/>
        </authorList>
    </citation>
    <scope>NUCLEOTIDE SEQUENCE [LARGE SCALE GENOMIC DNA]</scope>
    <source>
        <strain evidence="21">12B</strain>
    </source>
</reference>
<keyword evidence="11 16" id="KW-0694">RNA-binding</keyword>
<dbReference type="Gene3D" id="3.50.40.10">
    <property type="entry name" value="Phenylalanyl-trna Synthetase, Chain B, domain 3"/>
    <property type="match status" value="1"/>
</dbReference>
<dbReference type="Gene3D" id="3.30.930.10">
    <property type="entry name" value="Bira Bifunctional Protein, Domain 2"/>
    <property type="match status" value="1"/>
</dbReference>
<dbReference type="GO" id="GO:0006432">
    <property type="term" value="P:phenylalanyl-tRNA aminoacylation"/>
    <property type="evidence" value="ECO:0007669"/>
    <property type="project" value="UniProtKB-UniRule"/>
</dbReference>
<dbReference type="PROSITE" id="PS51483">
    <property type="entry name" value="B5"/>
    <property type="match status" value="1"/>
</dbReference>
<dbReference type="Gene3D" id="2.40.50.140">
    <property type="entry name" value="Nucleic acid-binding proteins"/>
    <property type="match status" value="1"/>
</dbReference>
<dbReference type="PANTHER" id="PTHR10947">
    <property type="entry name" value="PHENYLALANYL-TRNA SYNTHETASE BETA CHAIN AND LEUCINE-RICH REPEAT-CONTAINING PROTEIN 47"/>
    <property type="match status" value="1"/>
</dbReference>
<dbReference type="Pfam" id="PF03484">
    <property type="entry name" value="B5"/>
    <property type="match status" value="1"/>
</dbReference>
<comment type="cofactor">
    <cofactor evidence="15">
        <name>Mg(2+)</name>
        <dbReference type="ChEBI" id="CHEBI:18420"/>
    </cofactor>
    <text evidence="15">Binds 2 magnesium ions per tetramer.</text>
</comment>
<dbReference type="EC" id="6.1.1.20" evidence="15"/>
<evidence type="ECO:0000256" key="2">
    <source>
        <dbReference type="ARBA" id="ARBA00008653"/>
    </source>
</evidence>
<evidence type="ECO:0000256" key="5">
    <source>
        <dbReference type="ARBA" id="ARBA00022555"/>
    </source>
</evidence>
<evidence type="ECO:0000256" key="6">
    <source>
        <dbReference type="ARBA" id="ARBA00022598"/>
    </source>
</evidence>
<evidence type="ECO:0000256" key="4">
    <source>
        <dbReference type="ARBA" id="ARBA00022490"/>
    </source>
</evidence>
<keyword evidence="7 15" id="KW-0479">Metal-binding</keyword>
<feature type="compositionally biased region" description="Polar residues" evidence="17">
    <location>
        <begin position="467"/>
        <end position="483"/>
    </location>
</feature>
<evidence type="ECO:0000256" key="8">
    <source>
        <dbReference type="ARBA" id="ARBA00022741"/>
    </source>
</evidence>
<dbReference type="SUPFAM" id="SSF56037">
    <property type="entry name" value="PheT/TilS domain"/>
    <property type="match status" value="1"/>
</dbReference>
<keyword evidence="6 15" id="KW-0436">Ligase</keyword>
<dbReference type="Proteomes" id="UP000054172">
    <property type="component" value="Unassembled WGS sequence"/>
</dbReference>
<evidence type="ECO:0000256" key="17">
    <source>
        <dbReference type="SAM" id="MobiDB-lite"/>
    </source>
</evidence>
<evidence type="ECO:0000256" key="10">
    <source>
        <dbReference type="ARBA" id="ARBA00022842"/>
    </source>
</evidence>
<dbReference type="InterPro" id="IPR005147">
    <property type="entry name" value="tRNA_synthase_B5-dom"/>
</dbReference>
<comment type="catalytic activity">
    <reaction evidence="14 15">
        <text>tRNA(Phe) + L-phenylalanine + ATP = L-phenylalanyl-tRNA(Phe) + AMP + diphosphate + H(+)</text>
        <dbReference type="Rhea" id="RHEA:19413"/>
        <dbReference type="Rhea" id="RHEA-COMP:9668"/>
        <dbReference type="Rhea" id="RHEA-COMP:9699"/>
        <dbReference type="ChEBI" id="CHEBI:15378"/>
        <dbReference type="ChEBI" id="CHEBI:30616"/>
        <dbReference type="ChEBI" id="CHEBI:33019"/>
        <dbReference type="ChEBI" id="CHEBI:58095"/>
        <dbReference type="ChEBI" id="CHEBI:78442"/>
        <dbReference type="ChEBI" id="CHEBI:78531"/>
        <dbReference type="ChEBI" id="CHEBI:456215"/>
        <dbReference type="EC" id="6.1.1.20"/>
    </reaction>
</comment>
<dbReference type="PATRIC" id="fig|1702214.3.peg.1276"/>
<evidence type="ECO:0000256" key="12">
    <source>
        <dbReference type="ARBA" id="ARBA00022917"/>
    </source>
</evidence>
<sequence length="871" mass="93103">MKISYSWLTDYLPTQLSPSEVAAKLTQIGLEVEGIEEVATIPGGLAGLVAGRVLTCEKHPNADRLHVTTVDVGGGEPLRIVCGAPNVAAGQLAVVAQVGVTLYPTDGESFRIKKGKIRGEVSEGMLCAEDEVGLGKGHEGIMVLPPDAKPGSPIAPLFHVESDTVLEIGLTANRADAMSHYGVARDLAALLNLTTPTKAKLPAVKLPPLASSATAVRLGSFTPGLATRYMGLTIRGVKIGPSPAWLQRRLRTIGLAPINSVVDITNYVLHSVGQPLHAFDLKSFASGAVSVMTLAEGTPFTTLDGKARKLCAGDIAICDGTTPLCLGGVFGGLNSGISLSTTDLFLESAVFNPTAIRKTAKRHGLSTDASFRFERGVDPNGTEYALLRAAQLILEIAGGAIDGKPIDYYPDPQAARSILFNPARARQRIGAEIPDGEMLRILDGLEIGYRWLGSGTEGSYHPPLSQAVASPSRATKGKSNTAELQGGEAQHPGCAMQSQAEGVVPAESLLELSVPLYRVDVTRPEDVEEEILRIWGYDHVPIPSTITYTVPAPRDDSARRLQAEVGDFLVGAGYTEIMGLTLTAEGIYSQLKAFSPASLVHVLNPLSSDLNVLRPTLLVGALDAVARNTARQRPNLKLFEFGRVHHLTGAKGSAESPLEPYRETTNLAITLAGKNHPETWAEPQRDLTVFDLKGAVENVLGYLGIPLGRLEYSAPPEGIYGHGLTIALKGVCLGHFGEVDAGISKAFGIKQTVLYAELAWDTLLATNGQSKLKFASLPRFPEVRRDMALLLDQTVTFAQLQRTALKAEPKLLKDVWLFDVYEGEKLPAGKRSYAIGLTLQDPETTLNDSTIDGAVERVYQALVKAWSVERR</sequence>
<accession>A0A0Q4B7R9</accession>
<dbReference type="InterPro" id="IPR002547">
    <property type="entry name" value="tRNA-bd_dom"/>
</dbReference>
<dbReference type="Pfam" id="PF03483">
    <property type="entry name" value="B3_4"/>
    <property type="match status" value="1"/>
</dbReference>
<dbReference type="Pfam" id="PF01588">
    <property type="entry name" value="tRNA_bind"/>
    <property type="match status" value="1"/>
</dbReference>
<comment type="caution">
    <text evidence="21">The sequence shown here is derived from an EMBL/GenBank/DDBJ whole genome shotgun (WGS) entry which is preliminary data.</text>
</comment>
<dbReference type="STRING" id="1702214.AL399_03495"/>
<feature type="binding site" evidence="15">
    <location>
        <position position="520"/>
    </location>
    <ligand>
        <name>Mg(2+)</name>
        <dbReference type="ChEBI" id="CHEBI:18420"/>
        <note>shared with alpha subunit</note>
    </ligand>
</feature>
<keyword evidence="10 15" id="KW-0460">Magnesium</keyword>
<evidence type="ECO:0000259" key="18">
    <source>
        <dbReference type="PROSITE" id="PS50886"/>
    </source>
</evidence>
<dbReference type="InterPro" id="IPR033714">
    <property type="entry name" value="tRNA_bind_bactPheRS"/>
</dbReference>
<feature type="binding site" evidence="15">
    <location>
        <position position="530"/>
    </location>
    <ligand>
        <name>Mg(2+)</name>
        <dbReference type="ChEBI" id="CHEBI:18420"/>
        <note>shared with alpha subunit</note>
    </ligand>
</feature>
<gene>
    <name evidence="15" type="primary">pheT</name>
    <name evidence="21" type="ORF">AL399_03495</name>
</gene>
<dbReference type="SUPFAM" id="SSF50249">
    <property type="entry name" value="Nucleic acid-binding proteins"/>
    <property type="match status" value="1"/>
</dbReference>
<dbReference type="CDD" id="cd02796">
    <property type="entry name" value="tRNA_bind_bactPheRS"/>
    <property type="match status" value="1"/>
</dbReference>
<dbReference type="GO" id="GO:0004826">
    <property type="term" value="F:phenylalanine-tRNA ligase activity"/>
    <property type="evidence" value="ECO:0007669"/>
    <property type="project" value="UniProtKB-UniRule"/>
</dbReference>
<dbReference type="SMART" id="SM00874">
    <property type="entry name" value="B5"/>
    <property type="match status" value="1"/>
</dbReference>
<comment type="subunit">
    <text evidence="3 15">Tetramer of two alpha and two beta subunits.</text>
</comment>
<dbReference type="SUPFAM" id="SSF55681">
    <property type="entry name" value="Class II aaRS and biotin synthetases"/>
    <property type="match status" value="1"/>
</dbReference>
<dbReference type="Pfam" id="PF17759">
    <property type="entry name" value="tRNA_synthFbeta"/>
    <property type="match status" value="1"/>
</dbReference>
<feature type="domain" description="TRNA-binding" evidence="18">
    <location>
        <begin position="42"/>
        <end position="155"/>
    </location>
</feature>
<dbReference type="InterPro" id="IPR020825">
    <property type="entry name" value="Phe-tRNA_synthase-like_B3/B4"/>
</dbReference>
<evidence type="ECO:0000256" key="13">
    <source>
        <dbReference type="ARBA" id="ARBA00023146"/>
    </source>
</evidence>
<keyword evidence="9 15" id="KW-0067">ATP-binding</keyword>
<comment type="subcellular location">
    <subcellularLocation>
        <location evidence="1 15">Cytoplasm</location>
    </subcellularLocation>
</comment>
<keyword evidence="8 15" id="KW-0547">Nucleotide-binding</keyword>
<dbReference type="InterPro" id="IPR012340">
    <property type="entry name" value="NA-bd_OB-fold"/>
</dbReference>
<keyword evidence="13 15" id="KW-0030">Aminoacyl-tRNA synthetase</keyword>
<dbReference type="SMART" id="SM00896">
    <property type="entry name" value="FDX-ACB"/>
    <property type="match status" value="1"/>
</dbReference>
<organism evidence="21 22">
    <name type="scientific">Candidatus [Bacteroides] periocalifornicus</name>
    <dbReference type="NCBI Taxonomy" id="1702214"/>
    <lineage>
        <taxon>Bacteria</taxon>
        <taxon>Pseudomonadati</taxon>
        <taxon>Bacteroidota</taxon>
    </lineage>
</organism>
<feature type="domain" description="FDX-ACB" evidence="19">
    <location>
        <begin position="778"/>
        <end position="871"/>
    </location>
</feature>
<evidence type="ECO:0000256" key="11">
    <source>
        <dbReference type="ARBA" id="ARBA00022884"/>
    </source>
</evidence>
<dbReference type="FunFam" id="3.30.70.380:FF:000001">
    <property type="entry name" value="Phenylalanine--tRNA ligase beta subunit"/>
    <property type="match status" value="1"/>
</dbReference>
<evidence type="ECO:0000259" key="20">
    <source>
        <dbReference type="PROSITE" id="PS51483"/>
    </source>
</evidence>
<dbReference type="InterPro" id="IPR005146">
    <property type="entry name" value="B3/B4_tRNA-bd"/>
</dbReference>
<dbReference type="HAMAP" id="MF_00283">
    <property type="entry name" value="Phe_tRNA_synth_beta1"/>
    <property type="match status" value="1"/>
</dbReference>
<feature type="binding site" evidence="15">
    <location>
        <position position="529"/>
    </location>
    <ligand>
        <name>Mg(2+)</name>
        <dbReference type="ChEBI" id="CHEBI:18420"/>
        <note>shared with alpha subunit</note>
    </ligand>
</feature>
<evidence type="ECO:0000256" key="9">
    <source>
        <dbReference type="ARBA" id="ARBA00022840"/>
    </source>
</evidence>
<dbReference type="InterPro" id="IPR009061">
    <property type="entry name" value="DNA-bd_dom_put_sf"/>
</dbReference>
<comment type="similarity">
    <text evidence="2 15">Belongs to the phenylalanyl-tRNA synthetase beta subunit family. Type 1 subfamily.</text>
</comment>
<dbReference type="Pfam" id="PF03147">
    <property type="entry name" value="FDX-ACB"/>
    <property type="match status" value="1"/>
</dbReference>
<evidence type="ECO:0000256" key="7">
    <source>
        <dbReference type="ARBA" id="ARBA00022723"/>
    </source>
</evidence>
<dbReference type="InterPro" id="IPR041616">
    <property type="entry name" value="PheRS_beta_core"/>
</dbReference>
<dbReference type="Gene3D" id="3.30.70.380">
    <property type="entry name" value="Ferrodoxin-fold anticodon-binding domain"/>
    <property type="match status" value="1"/>
</dbReference>
<evidence type="ECO:0000256" key="16">
    <source>
        <dbReference type="PROSITE-ProRule" id="PRU00209"/>
    </source>
</evidence>
<name>A0A0Q4B7R9_9BACT</name>
<evidence type="ECO:0000256" key="14">
    <source>
        <dbReference type="ARBA" id="ARBA00049255"/>
    </source>
</evidence>
<evidence type="ECO:0000256" key="1">
    <source>
        <dbReference type="ARBA" id="ARBA00004496"/>
    </source>
</evidence>